<dbReference type="Pfam" id="PF12796">
    <property type="entry name" value="Ank_2"/>
    <property type="match status" value="1"/>
</dbReference>
<dbReference type="Gene3D" id="3.30.710.10">
    <property type="entry name" value="Potassium Channel Kv1.1, Chain A"/>
    <property type="match status" value="2"/>
</dbReference>
<dbReference type="InterPro" id="IPR011333">
    <property type="entry name" value="SKP1/BTB/POZ_sf"/>
</dbReference>
<sequence>MQKQTTNETVLHLACRYNFFQTIEYLISKGIDINAKTNRNETVLHLACQYNFFQIIEYLISKGIDINAKTNRNETALHLACQNNPSLKVIEYLISKGIDINAKTNQNQTALHLICKFNSIQIIKYLVSKGIDINAKTNENETALSISIKNENENVIKFLLMNDVNIDDLKQKHITKQFIELFSQIYSLNEDMNNLLKSNDNFSDLIIQSNDSFKFKVHKLILLSRFDNNELILQKFINNCYQKPKKEIEIILNFLYTGFSNFDKIIQLKNENENENEEYKKITEFFKEIEIETNWIETKKGRKGIIKDLSKLYEQNETKDFTIICEEKEIKIHKLILIIRSELFKGMFQLNIQDTSNQVHDYSQKSFETIKELIYFLYHDNFSKEIEDKDILEEYFDLKDYYQLNPNSIIDLILKELKI</sequence>
<dbReference type="SMART" id="SM00248">
    <property type="entry name" value="ANK"/>
    <property type="match status" value="5"/>
</dbReference>
<dbReference type="InterPro" id="IPR002110">
    <property type="entry name" value="Ankyrin_rpt"/>
</dbReference>
<dbReference type="InterPro" id="IPR036770">
    <property type="entry name" value="Ankyrin_rpt-contain_sf"/>
</dbReference>
<comment type="caution">
    <text evidence="3">The sequence shown here is derived from an EMBL/GenBank/DDBJ whole genome shotgun (WGS) entry which is preliminary data.</text>
</comment>
<dbReference type="PROSITE" id="PS50297">
    <property type="entry name" value="ANK_REP_REGION"/>
    <property type="match status" value="4"/>
</dbReference>
<evidence type="ECO:0000313" key="4">
    <source>
        <dbReference type="Proteomes" id="UP001149090"/>
    </source>
</evidence>
<evidence type="ECO:0000259" key="2">
    <source>
        <dbReference type="PROSITE" id="PS50097"/>
    </source>
</evidence>
<keyword evidence="4" id="KW-1185">Reference proteome</keyword>
<accession>A0A9Q0LDI3</accession>
<keyword evidence="1" id="KW-0040">ANK repeat</keyword>
<name>A0A9Q0LDI3_ANAIG</name>
<dbReference type="SUPFAM" id="SSF48403">
    <property type="entry name" value="Ankyrin repeat"/>
    <property type="match status" value="1"/>
</dbReference>
<dbReference type="PROSITE" id="PS50088">
    <property type="entry name" value="ANK_REPEAT"/>
    <property type="match status" value="4"/>
</dbReference>
<dbReference type="PANTHER" id="PTHR44207:SF2">
    <property type="entry name" value="REPEAT PROTEIN, PUTATIVE-RELATED"/>
    <property type="match status" value="1"/>
</dbReference>
<dbReference type="CDD" id="cd18186">
    <property type="entry name" value="BTB_POZ_ZBTB_KLHL-like"/>
    <property type="match status" value="1"/>
</dbReference>
<feature type="repeat" description="ANK" evidence="1">
    <location>
        <begin position="106"/>
        <end position="138"/>
    </location>
</feature>
<evidence type="ECO:0000256" key="1">
    <source>
        <dbReference type="PROSITE-ProRule" id="PRU00023"/>
    </source>
</evidence>
<dbReference type="SMART" id="SM00225">
    <property type="entry name" value="BTB"/>
    <property type="match status" value="1"/>
</dbReference>
<evidence type="ECO:0000313" key="3">
    <source>
        <dbReference type="EMBL" id="KAJ5069900.1"/>
    </source>
</evidence>
<dbReference type="SUPFAM" id="SSF54695">
    <property type="entry name" value="POZ domain"/>
    <property type="match status" value="1"/>
</dbReference>
<dbReference type="InterPro" id="IPR000210">
    <property type="entry name" value="BTB/POZ_dom"/>
</dbReference>
<dbReference type="OrthoDB" id="194358at2759"/>
<dbReference type="Proteomes" id="UP001149090">
    <property type="component" value="Unassembled WGS sequence"/>
</dbReference>
<gene>
    <name evidence="3" type="ORF">M0811_11412</name>
</gene>
<dbReference type="EMBL" id="JAPDFW010000101">
    <property type="protein sequence ID" value="KAJ5069900.1"/>
    <property type="molecule type" value="Genomic_DNA"/>
</dbReference>
<dbReference type="Pfam" id="PF13637">
    <property type="entry name" value="Ank_4"/>
    <property type="match status" value="1"/>
</dbReference>
<feature type="domain" description="BTB" evidence="2">
    <location>
        <begin position="319"/>
        <end position="386"/>
    </location>
</feature>
<feature type="repeat" description="ANK" evidence="1">
    <location>
        <begin position="6"/>
        <end position="38"/>
    </location>
</feature>
<organism evidence="3 4">
    <name type="scientific">Anaeramoeba ignava</name>
    <name type="common">Anaerobic marine amoeba</name>
    <dbReference type="NCBI Taxonomy" id="1746090"/>
    <lineage>
        <taxon>Eukaryota</taxon>
        <taxon>Metamonada</taxon>
        <taxon>Anaeramoebidae</taxon>
        <taxon>Anaeramoeba</taxon>
    </lineage>
</organism>
<dbReference type="PANTHER" id="PTHR44207">
    <property type="entry name" value="SURFACE ANTIGEN BSPA-LIKE-RELATED"/>
    <property type="match status" value="1"/>
</dbReference>
<proteinExistence type="predicted"/>
<protein>
    <submittedName>
        <fullName evidence="3">Ankyrin repeat-containing protein</fullName>
    </submittedName>
</protein>
<feature type="repeat" description="ANK" evidence="1">
    <location>
        <begin position="72"/>
        <end position="105"/>
    </location>
</feature>
<dbReference type="Gene3D" id="1.25.40.20">
    <property type="entry name" value="Ankyrin repeat-containing domain"/>
    <property type="match status" value="1"/>
</dbReference>
<dbReference type="Pfam" id="PF00651">
    <property type="entry name" value="BTB"/>
    <property type="match status" value="1"/>
</dbReference>
<feature type="repeat" description="ANK" evidence="1">
    <location>
        <begin position="39"/>
        <end position="71"/>
    </location>
</feature>
<dbReference type="PROSITE" id="PS50097">
    <property type="entry name" value="BTB"/>
    <property type="match status" value="1"/>
</dbReference>
<dbReference type="AlphaFoldDB" id="A0A9Q0LDI3"/>
<reference evidence="3" key="1">
    <citation type="submission" date="2022-10" db="EMBL/GenBank/DDBJ databases">
        <title>Novel sulphate-reducing endosymbionts in the free-living metamonad Anaeramoeba.</title>
        <authorList>
            <person name="Jerlstrom-Hultqvist J."/>
            <person name="Cepicka I."/>
            <person name="Gallot-Lavallee L."/>
            <person name="Salas-Leiva D."/>
            <person name="Curtis B.A."/>
            <person name="Zahonova K."/>
            <person name="Pipaliya S."/>
            <person name="Dacks J."/>
            <person name="Roger A.J."/>
        </authorList>
    </citation>
    <scope>NUCLEOTIDE SEQUENCE</scope>
    <source>
        <strain evidence="3">BMAN</strain>
    </source>
</reference>